<dbReference type="PROSITE" id="PS50088">
    <property type="entry name" value="ANK_REPEAT"/>
    <property type="match status" value="1"/>
</dbReference>
<organism evidence="5 6">
    <name type="scientific">Aspergillus niger</name>
    <dbReference type="NCBI Taxonomy" id="5061"/>
    <lineage>
        <taxon>Eukaryota</taxon>
        <taxon>Fungi</taxon>
        <taxon>Dikarya</taxon>
        <taxon>Ascomycota</taxon>
        <taxon>Pezizomycotina</taxon>
        <taxon>Eurotiomycetes</taxon>
        <taxon>Eurotiomycetidae</taxon>
        <taxon>Eurotiales</taxon>
        <taxon>Aspergillaceae</taxon>
        <taxon>Aspergillus</taxon>
        <taxon>Aspergillus subgen. Circumdati</taxon>
    </lineage>
</organism>
<keyword evidence="2 3" id="KW-0040">ANK repeat</keyword>
<evidence type="ECO:0000313" key="4">
    <source>
        <dbReference type="EMBL" id="GLA56295.1"/>
    </source>
</evidence>
<evidence type="ECO:0000256" key="2">
    <source>
        <dbReference type="ARBA" id="ARBA00023043"/>
    </source>
</evidence>
<dbReference type="InterPro" id="IPR002110">
    <property type="entry name" value="Ankyrin_rpt"/>
</dbReference>
<dbReference type="PANTHER" id="PTHR24201">
    <property type="entry name" value="ANK_REP_REGION DOMAIN-CONTAINING PROTEIN"/>
    <property type="match status" value="1"/>
</dbReference>
<dbReference type="AlphaFoldDB" id="A0A254U5N8"/>
<reference evidence="6" key="1">
    <citation type="submission" date="2018-10" db="EMBL/GenBank/DDBJ databases">
        <title>FDA dAtabase for Regulatory Grade micrObial Sequences (FDA-ARGOS): Supporting development and validation of Infectious Disease Dx tests.</title>
        <authorList>
            <person name="Kerrigan L."/>
            <person name="Tallon L."/>
            <person name="Sadzewicz L."/>
            <person name="Sengamalay N."/>
            <person name="Ott S."/>
            <person name="Godinez A."/>
            <person name="Nagaraj S."/>
            <person name="Vavikolanu K."/>
            <person name="Nadendla S."/>
            <person name="George J."/>
            <person name="Sichtig H."/>
        </authorList>
    </citation>
    <scope>NUCLEOTIDE SEQUENCE [LARGE SCALE GENOMIC DNA]</scope>
    <source>
        <strain evidence="6">FDAARGOS_311</strain>
    </source>
</reference>
<feature type="repeat" description="ANK" evidence="3">
    <location>
        <begin position="178"/>
        <end position="207"/>
    </location>
</feature>
<reference evidence="4" key="3">
    <citation type="submission" date="2022-07" db="EMBL/GenBank/DDBJ databases">
        <title>Taxonomy of Aspergillus series Nigri: significant species reduction supported by multi-species coalescent approaches.</title>
        <authorList>
            <person name="Bian C."/>
            <person name="Kusuya Y."/>
            <person name="Sklenar F."/>
            <person name="D'hooge E."/>
            <person name="Yaguchi T."/>
            <person name="Takahashi H."/>
            <person name="Hubka V."/>
        </authorList>
    </citation>
    <scope>NUCLEOTIDE SEQUENCE</scope>
    <source>
        <strain evidence="4">IFM 63604</strain>
    </source>
</reference>
<dbReference type="OrthoDB" id="426293at2759"/>
<dbReference type="VEuPathDB" id="FungiDB:ATCC64974_73800"/>
<dbReference type="EMBL" id="NKJJ02000008">
    <property type="protein sequence ID" value="TPR10142.1"/>
    <property type="molecule type" value="Genomic_DNA"/>
</dbReference>
<dbReference type="SMART" id="SM00248">
    <property type="entry name" value="ANK"/>
    <property type="match status" value="4"/>
</dbReference>
<reference evidence="5" key="2">
    <citation type="submission" date="2019-02" db="EMBL/GenBank/DDBJ databases">
        <title>FDA dAtabase for Regulatory Grade micrObial Sequences (FDA-ARGOS): Supporting development and validation of Infectious Disease Dx tests.</title>
        <authorList>
            <person name="Kerrigan L."/>
            <person name="Tallon L.J."/>
            <person name="Sadzewicz L."/>
            <person name="Sengamalay N."/>
            <person name="Ott S."/>
            <person name="Godinez A."/>
            <person name="Nagaraj S."/>
            <person name="Vavikolanu K."/>
            <person name="Vyas G."/>
            <person name="Nadendla S."/>
            <person name="Aluvathingal J."/>
            <person name="Sichtig H."/>
        </authorList>
    </citation>
    <scope>NUCLEOTIDE SEQUENCE</scope>
    <source>
        <strain evidence="5">FDAARGOS_311</strain>
    </source>
</reference>
<dbReference type="Pfam" id="PF12796">
    <property type="entry name" value="Ank_2"/>
    <property type="match status" value="1"/>
</dbReference>
<protein>
    <submittedName>
        <fullName evidence="5">Uncharacterized protein</fullName>
    </submittedName>
</protein>
<evidence type="ECO:0000256" key="3">
    <source>
        <dbReference type="PROSITE-ProRule" id="PRU00023"/>
    </source>
</evidence>
<dbReference type="PANTHER" id="PTHR24201:SF16">
    <property type="entry name" value="ANKYRIN-1-LIKE-RELATED"/>
    <property type="match status" value="1"/>
</dbReference>
<evidence type="ECO:0000313" key="5">
    <source>
        <dbReference type="EMBL" id="TPR10142.1"/>
    </source>
</evidence>
<dbReference type="VEuPathDB" id="FungiDB:An19g00080"/>
<dbReference type="InterPro" id="IPR036770">
    <property type="entry name" value="Ankyrin_rpt-contain_sf"/>
</dbReference>
<evidence type="ECO:0000313" key="6">
    <source>
        <dbReference type="Proteomes" id="UP000197666"/>
    </source>
</evidence>
<dbReference type="PROSITE" id="PS50297">
    <property type="entry name" value="ANK_REP_REGION"/>
    <property type="match status" value="1"/>
</dbReference>
<dbReference type="VEuPathDB" id="FungiDB:ASPNIDRAFT2_1145561"/>
<dbReference type="Proteomes" id="UP001144191">
    <property type="component" value="Unassembled WGS sequence"/>
</dbReference>
<dbReference type="Proteomes" id="UP000197666">
    <property type="component" value="Unassembled WGS sequence"/>
</dbReference>
<dbReference type="SUPFAM" id="SSF48403">
    <property type="entry name" value="Ankyrin repeat"/>
    <property type="match status" value="1"/>
</dbReference>
<gene>
    <name evidence="4" type="ORF">AnigIFM63604_007524</name>
    <name evidence="5" type="ORF">CAN33_0054990</name>
</gene>
<dbReference type="VEuPathDB" id="FungiDB:M747DRAFT_253610"/>
<sequence>MADLELTLAIENGNSDEVKRLLDSGIPLRIDQFLTAVLSKNIAILDKILSSGWDINKNINDNIPSALVYTFEDEELLNWFLRHGANPNKRCPIRDCTPLSYAVKGASFSVIERLFEYGGQLVHGQLLHYASMREKNDGYEVLSFIYHIDPEFNRLRINKLLDEGSEYYFRYQRSGLCTPLQYAAINGSETMVQFLLDRGADPCGLDPYRRTAISYATRNSHDNVTGMLKNWTGSVQS</sequence>
<name>A0A254U5N8_ASPNG</name>
<dbReference type="Gene3D" id="1.25.40.20">
    <property type="entry name" value="Ankyrin repeat-containing domain"/>
    <property type="match status" value="2"/>
</dbReference>
<dbReference type="InterPro" id="IPR050776">
    <property type="entry name" value="Ank_Repeat/CDKN_Inhibitor"/>
</dbReference>
<dbReference type="Pfam" id="PF13637">
    <property type="entry name" value="Ank_4"/>
    <property type="match status" value="1"/>
</dbReference>
<dbReference type="GO" id="GO:0005634">
    <property type="term" value="C:nucleus"/>
    <property type="evidence" value="ECO:0007669"/>
    <property type="project" value="TreeGrafter"/>
</dbReference>
<keyword evidence="1" id="KW-0677">Repeat</keyword>
<dbReference type="EMBL" id="BRPB01000465">
    <property type="protein sequence ID" value="GLA56295.1"/>
    <property type="molecule type" value="Genomic_DNA"/>
</dbReference>
<proteinExistence type="predicted"/>
<accession>A0A254U5N8</accession>
<evidence type="ECO:0000256" key="1">
    <source>
        <dbReference type="ARBA" id="ARBA00022737"/>
    </source>
</evidence>
<comment type="caution">
    <text evidence="5">The sequence shown here is derived from an EMBL/GenBank/DDBJ whole genome shotgun (WGS) entry which is preliminary data.</text>
</comment>